<dbReference type="PANTHER" id="PTHR11384">
    <property type="entry name" value="ATP-BINDING CASSETTE, SUB-FAMILY D MEMBER"/>
    <property type="match status" value="1"/>
</dbReference>
<comment type="caution">
    <text evidence="10">The sequence shown here is derived from an EMBL/GenBank/DDBJ whole genome shotgun (WGS) entry which is preliminary data.</text>
</comment>
<evidence type="ECO:0000256" key="1">
    <source>
        <dbReference type="ARBA" id="ARBA00008575"/>
    </source>
</evidence>
<dbReference type="GO" id="GO:0140359">
    <property type="term" value="F:ABC-type transporter activity"/>
    <property type="evidence" value="ECO:0007669"/>
    <property type="project" value="InterPro"/>
</dbReference>
<dbReference type="InterPro" id="IPR050835">
    <property type="entry name" value="ABC_transporter_sub-D"/>
</dbReference>
<sequence>MSSTGGQLNAKQRAALLGQARALLTHRRAGTVAALLLLSGGCYTYYLRSLTVRQERRIKKLSNETAGDLKKPKGKKGKSGDALHKLLKYLLPIAGKRILLLLGLAIVRTAFSNRLARMQGFMFRAAFLRKVPLFIRNFTENVILCLLASCVESTANRFLEQLKLKWRSMLTERVHKQYFKQMTYYKLSYVDRRVDNPEQRICEDIPKLCNGLGDLVGEWTKCAVDAVFYTWVLRSYTRTNKYTAIIIAYVFGAGAMTVSVSPNFGKLFKTQASNEGTYRQLHARLRTNAEPVAFYRGVEKEGGLIVSKFKDLVKHQTKLLNTQWRFAMWQDFHTKYLAATMAVVLIIGPFFAGHLRPAETTRGRASMLANMRYHTAVIISLFTALGSLASSSRKLMRLGAHAERILELEDTAKEISAGKDARDQDARGSIQAADDEIAFENAMVVTPADATLVKDLTLRVASGTNLLVTGPNGSGKSSLFRVLGGLWPLTSGVVKKPGGPEGGLAHEIFYVPQRPYVTMGTLQDQLIYPVERSASQGDVIPERELRRLLSEVDLEYLVEREGGLDAVVDWGAQLSLGEQQRLGMARLFYHRPKFAILDECTSGVTVDMEERFCQRVKQLGCTCVTISHRPALMAFHDVVLALDGEGAWSLHRGARAASQAPSAPPLPGAPLAASNNAKARGADALECLEGLQNQGPSKAAAAGGRLIAKAPPFDPARDLAICPPNLALQPRQLSTWQRWKIILRELLGRNRGSLSQLSTILIVVSLRSLLQDRMAALNGRTVEYVLKQDKQAFIRLIGLSVFQALASAVLAPSLRHVADSLSLSWRRQLTAVAHKRYLKRINFYTVSQLAGMQDVDQRLTRDVERLCDDLAALIPSMVKPVVDIAWFSVQLYQLTGRRGMAILYLYAFLGFGALSAVTPDFGALAKNEYFLEGAFRNVHTRLRTHAESIAFFGGGEREGKSIRVIFNNLLAHLRAVVDIRWLYSVADDFFTKQLPHNVTWGLTVLYALDAAKDLADVSAQGQLVNDMRYLASVVTQCFTAFGELLALNKRFAELTGGVTRVSEMLEVMDKADRLHVEEPMRRSMGEASTSGASSIRFDEVDVVTPTGKLLARRLSLLIEQGHSVLVTGPNGSGKSSLFRILGGLWPLTSGSIHQPDGAEADCRIFYVPQKPYTTIGTLREQVIYPLTVEAAAARESAAETTARMQALDSRLDGLMAVVRLQYLVSREGGWGAQAEWGETLSLGEQQRMGMARLFFHNPRFGVLDECTNATSVDIEEHLYRHAAKLGITLVTITQRAALLKYHSVELRLVDGEGDWQLRAIVPEDS</sequence>
<evidence type="ECO:0000313" key="11">
    <source>
        <dbReference type="Proteomes" id="UP001314263"/>
    </source>
</evidence>
<dbReference type="Proteomes" id="UP001314263">
    <property type="component" value="Unassembled WGS sequence"/>
</dbReference>
<keyword evidence="3 8" id="KW-0812">Transmembrane</keyword>
<dbReference type="SUPFAM" id="SSF52540">
    <property type="entry name" value="P-loop containing nucleoside triphosphate hydrolases"/>
    <property type="match status" value="2"/>
</dbReference>
<evidence type="ECO:0000256" key="6">
    <source>
        <dbReference type="ARBA" id="ARBA00022989"/>
    </source>
</evidence>
<dbReference type="InterPro" id="IPR036640">
    <property type="entry name" value="ABC1_TM_sf"/>
</dbReference>
<dbReference type="InterPro" id="IPR011527">
    <property type="entry name" value="ABC1_TM_dom"/>
</dbReference>
<dbReference type="EMBL" id="CAUYUE010000009">
    <property type="protein sequence ID" value="CAK0783794.1"/>
    <property type="molecule type" value="Genomic_DNA"/>
</dbReference>
<dbReference type="GO" id="GO:0005324">
    <property type="term" value="F:long-chain fatty acid transmembrane transporter activity"/>
    <property type="evidence" value="ECO:0007669"/>
    <property type="project" value="TreeGrafter"/>
</dbReference>
<feature type="domain" description="ABC transporter" evidence="9">
    <location>
        <begin position="1095"/>
        <end position="1320"/>
    </location>
</feature>
<reference evidence="10 11" key="1">
    <citation type="submission" date="2023-10" db="EMBL/GenBank/DDBJ databases">
        <authorList>
            <person name="Maclean D."/>
            <person name="Macfadyen A."/>
        </authorList>
    </citation>
    <scope>NUCLEOTIDE SEQUENCE [LARGE SCALE GENOMIC DNA]</scope>
</reference>
<evidence type="ECO:0000313" key="10">
    <source>
        <dbReference type="EMBL" id="CAK0783794.1"/>
    </source>
</evidence>
<name>A0AAV1I8V4_9CHLO</name>
<dbReference type="InterPro" id="IPR027417">
    <property type="entry name" value="P-loop_NTPase"/>
</dbReference>
<dbReference type="CDD" id="cd03223">
    <property type="entry name" value="ABCD_peroxisomal_ALDP"/>
    <property type="match status" value="2"/>
</dbReference>
<dbReference type="PANTHER" id="PTHR11384:SF56">
    <property type="entry name" value="ABC TRANSPORTER D FAMILY MEMBER 1"/>
    <property type="match status" value="1"/>
</dbReference>
<keyword evidence="5" id="KW-0067">ATP-binding</keyword>
<dbReference type="GO" id="GO:0007031">
    <property type="term" value="P:peroxisome organization"/>
    <property type="evidence" value="ECO:0007669"/>
    <property type="project" value="TreeGrafter"/>
</dbReference>
<gene>
    <name evidence="10" type="ORF">CVIRNUC_006994</name>
</gene>
<dbReference type="InterPro" id="IPR003593">
    <property type="entry name" value="AAA+_ATPase"/>
</dbReference>
<dbReference type="GO" id="GO:0005524">
    <property type="term" value="F:ATP binding"/>
    <property type="evidence" value="ECO:0007669"/>
    <property type="project" value="UniProtKB-KW"/>
</dbReference>
<evidence type="ECO:0000256" key="2">
    <source>
        <dbReference type="ARBA" id="ARBA00022448"/>
    </source>
</evidence>
<evidence type="ECO:0000256" key="8">
    <source>
        <dbReference type="SAM" id="Phobius"/>
    </source>
</evidence>
<evidence type="ECO:0000256" key="3">
    <source>
        <dbReference type="ARBA" id="ARBA00022692"/>
    </source>
</evidence>
<dbReference type="PROSITE" id="PS50893">
    <property type="entry name" value="ABC_TRANSPORTER_2"/>
    <property type="match status" value="2"/>
</dbReference>
<keyword evidence="2" id="KW-0813">Transport</keyword>
<accession>A0AAV1I8V4</accession>
<organism evidence="10 11">
    <name type="scientific">Coccomyxa viridis</name>
    <dbReference type="NCBI Taxonomy" id="1274662"/>
    <lineage>
        <taxon>Eukaryota</taxon>
        <taxon>Viridiplantae</taxon>
        <taxon>Chlorophyta</taxon>
        <taxon>core chlorophytes</taxon>
        <taxon>Trebouxiophyceae</taxon>
        <taxon>Trebouxiophyceae incertae sedis</taxon>
        <taxon>Coccomyxaceae</taxon>
        <taxon>Coccomyxa</taxon>
    </lineage>
</organism>
<keyword evidence="11" id="KW-1185">Reference proteome</keyword>
<evidence type="ECO:0000256" key="5">
    <source>
        <dbReference type="ARBA" id="ARBA00022840"/>
    </source>
</evidence>
<evidence type="ECO:0000256" key="4">
    <source>
        <dbReference type="ARBA" id="ARBA00022741"/>
    </source>
</evidence>
<evidence type="ECO:0000259" key="9">
    <source>
        <dbReference type="PROSITE" id="PS50893"/>
    </source>
</evidence>
<protein>
    <recommendedName>
        <fullName evidence="9">ABC transporter domain-containing protein</fullName>
    </recommendedName>
</protein>
<keyword evidence="7 8" id="KW-0472">Membrane</keyword>
<feature type="transmembrane region" description="Helical" evidence="8">
    <location>
        <begin position="29"/>
        <end position="47"/>
    </location>
</feature>
<evidence type="ECO:0000256" key="7">
    <source>
        <dbReference type="ARBA" id="ARBA00023136"/>
    </source>
</evidence>
<feature type="transmembrane region" description="Helical" evidence="8">
    <location>
        <begin position="373"/>
        <end position="390"/>
    </location>
</feature>
<dbReference type="GO" id="GO:0042760">
    <property type="term" value="P:very long-chain fatty acid catabolic process"/>
    <property type="evidence" value="ECO:0007669"/>
    <property type="project" value="TreeGrafter"/>
</dbReference>
<proteinExistence type="inferred from homology"/>
<dbReference type="Pfam" id="PF06472">
    <property type="entry name" value="ABC_membrane_2"/>
    <property type="match status" value="2"/>
</dbReference>
<keyword evidence="4" id="KW-0547">Nucleotide-binding</keyword>
<dbReference type="InterPro" id="IPR017871">
    <property type="entry name" value="ABC_transporter-like_CS"/>
</dbReference>
<dbReference type="Gene3D" id="3.40.50.300">
    <property type="entry name" value="P-loop containing nucleotide triphosphate hydrolases"/>
    <property type="match status" value="2"/>
</dbReference>
<dbReference type="GO" id="GO:0005778">
    <property type="term" value="C:peroxisomal membrane"/>
    <property type="evidence" value="ECO:0007669"/>
    <property type="project" value="TreeGrafter"/>
</dbReference>
<keyword evidence="6 8" id="KW-1133">Transmembrane helix</keyword>
<dbReference type="PROSITE" id="PS00211">
    <property type="entry name" value="ABC_TRANSPORTER_1"/>
    <property type="match status" value="2"/>
</dbReference>
<comment type="similarity">
    <text evidence="1">Belongs to the ABC transporter superfamily. ABCD family. Peroxisomal fatty acyl CoA transporter (TC 3.A.1.203) subfamily.</text>
</comment>
<dbReference type="InterPro" id="IPR003439">
    <property type="entry name" value="ABC_transporter-like_ATP-bd"/>
</dbReference>
<dbReference type="GO" id="GO:0015910">
    <property type="term" value="P:long-chain fatty acid import into peroxisome"/>
    <property type="evidence" value="ECO:0007669"/>
    <property type="project" value="TreeGrafter"/>
</dbReference>
<dbReference type="GO" id="GO:0006635">
    <property type="term" value="P:fatty acid beta-oxidation"/>
    <property type="evidence" value="ECO:0007669"/>
    <property type="project" value="TreeGrafter"/>
</dbReference>
<dbReference type="Pfam" id="PF00005">
    <property type="entry name" value="ABC_tran"/>
    <property type="match status" value="2"/>
</dbReference>
<dbReference type="GO" id="GO:0016887">
    <property type="term" value="F:ATP hydrolysis activity"/>
    <property type="evidence" value="ECO:0007669"/>
    <property type="project" value="InterPro"/>
</dbReference>
<dbReference type="SMART" id="SM00382">
    <property type="entry name" value="AAA"/>
    <property type="match status" value="2"/>
</dbReference>
<feature type="transmembrane region" description="Helical" evidence="8">
    <location>
        <begin position="336"/>
        <end position="352"/>
    </location>
</feature>
<dbReference type="SUPFAM" id="SSF90123">
    <property type="entry name" value="ABC transporter transmembrane region"/>
    <property type="match status" value="2"/>
</dbReference>
<feature type="domain" description="ABC transporter" evidence="9">
    <location>
        <begin position="437"/>
        <end position="669"/>
    </location>
</feature>
<dbReference type="Gene3D" id="1.20.1560.10">
    <property type="entry name" value="ABC transporter type 1, transmembrane domain"/>
    <property type="match status" value="1"/>
</dbReference>
<feature type="transmembrane region" description="Helical" evidence="8">
    <location>
        <begin position="242"/>
        <end position="260"/>
    </location>
</feature>